<gene>
    <name evidence="2" type="primary">174</name>
    <name evidence="2" type="ORF">SEA_GODONK_174</name>
</gene>
<evidence type="ECO:0000256" key="1">
    <source>
        <dbReference type="SAM" id="MobiDB-lite"/>
    </source>
</evidence>
<reference evidence="2 3" key="1">
    <citation type="submission" date="2019-03" db="EMBL/GenBank/DDBJ databases">
        <authorList>
            <person name="Douthitt C."/>
            <person name="D'Elia T."/>
            <person name="Bockoras C."/>
            <person name="Boss C."/>
            <person name="Clemons M."/>
            <person name="Green W."/>
            <person name="Harel H."/>
            <person name="Larralde J."/>
            <person name="Lopez M."/>
            <person name="Magana D."/>
            <person name="Miguel M."/>
            <person name="Muschweck L."/>
            <person name="Olivos K."/>
            <person name="Racette D."/>
            <person name="Reynolds M."/>
            <person name="Ru Y."/>
            <person name="Santana M."/>
            <person name="Simon R."/>
            <person name="Smotrilla K."/>
            <person name="Sufficool B."/>
            <person name="Tamayo B."/>
            <person name="Tirado E."/>
            <person name="Vajanyi M."/>
            <person name="Weger M."/>
            <person name="Wehr A."/>
            <person name="Whitaker K."/>
            <person name="Garlena R.A."/>
            <person name="Russell D.A."/>
            <person name="Pope W.H."/>
            <person name="Jacobs-Sera D."/>
            <person name="Hatfull G.F."/>
        </authorList>
    </citation>
    <scope>NUCLEOTIDE SEQUENCE [LARGE SCALE GENOMIC DNA]</scope>
</reference>
<name>A0A4D6E3Z3_9CAUD</name>
<evidence type="ECO:0000313" key="2">
    <source>
        <dbReference type="EMBL" id="QBZ72762.1"/>
    </source>
</evidence>
<organism evidence="2 3">
    <name type="scientific">Gordonia phage GodonK</name>
    <dbReference type="NCBI Taxonomy" id="2562192"/>
    <lineage>
        <taxon>Viruses</taxon>
        <taxon>Duplodnaviria</taxon>
        <taxon>Heunggongvirae</taxon>
        <taxon>Uroviricota</taxon>
        <taxon>Caudoviricetes</taxon>
        <taxon>Godonkavirus</taxon>
        <taxon>Godonkavirus godonK</taxon>
    </lineage>
</organism>
<evidence type="ECO:0000313" key="3">
    <source>
        <dbReference type="Proteomes" id="UP000297070"/>
    </source>
</evidence>
<dbReference type="EMBL" id="MK620899">
    <property type="protein sequence ID" value="QBZ72762.1"/>
    <property type="molecule type" value="Genomic_DNA"/>
</dbReference>
<feature type="region of interest" description="Disordered" evidence="1">
    <location>
        <begin position="43"/>
        <end position="65"/>
    </location>
</feature>
<accession>A0A4D6E3Z3</accession>
<dbReference type="RefSeq" id="YP_009821527.1">
    <property type="nucleotide sequence ID" value="NC_048176.1"/>
</dbReference>
<keyword evidence="3" id="KW-1185">Reference proteome</keyword>
<sequence>MKKLTNAVFAAGAVFAFTFVGATVASADPCRMDVGNGQFAPCPPPIVSTSGANPGHEPGPRKPENQRIHIHVDSDDDGVKDDWVVSEGTNMRDAIDNYEESN</sequence>
<dbReference type="Proteomes" id="UP000297070">
    <property type="component" value="Segment"/>
</dbReference>
<dbReference type="KEGG" id="vg:55013010"/>
<proteinExistence type="predicted"/>
<protein>
    <submittedName>
        <fullName evidence="2">Uncharacterized protein</fullName>
    </submittedName>
</protein>
<dbReference type="GeneID" id="55013010"/>